<dbReference type="NCBIfam" id="TIGR01352">
    <property type="entry name" value="tonB_Cterm"/>
    <property type="match status" value="1"/>
</dbReference>
<evidence type="ECO:0000256" key="6">
    <source>
        <dbReference type="SAM" id="Phobius"/>
    </source>
</evidence>
<reference evidence="7 8" key="1">
    <citation type="submission" date="2019-08" db="EMBL/GenBank/DDBJ databases">
        <authorList>
            <person name="Peeters C."/>
        </authorList>
    </citation>
    <scope>NUCLEOTIDE SEQUENCE [LARGE SCALE GENOMIC DNA]</scope>
    <source>
        <strain evidence="7 8">LMG 30175</strain>
    </source>
</reference>
<sequence>MPNGSFVSRQGRAWALVRRHPLGTGLAISAVVHLLALGIHFVAPDTFQLHSADTPLDVVLVNAKSARAPDKPSALAQANLVGGGETDGERASTPLPAQAVARPGEAIAQTQRDVSDLEALQQRLLAQVRSQYAAAPDAATQRGAASKRGTGRDDQTVDQEIARLQAEIDRQVHAYQSRPKRGQVTANTREVAYARFFDSLRHRVERFGTEHFPEAGGQRLYGEMIVTINVNQRGGLGYHKGSWNVAGVEVTRSSGNRELDRRAVAIVQASAPFGDFSAPMKQRYDILEVVTRMTFSRHGVQAETVAVPPS</sequence>
<organism evidence="7 8">
    <name type="scientific">Pandoraea terrae</name>
    <dbReference type="NCBI Taxonomy" id="1537710"/>
    <lineage>
        <taxon>Bacteria</taxon>
        <taxon>Pseudomonadati</taxon>
        <taxon>Pseudomonadota</taxon>
        <taxon>Betaproteobacteria</taxon>
        <taxon>Burkholderiales</taxon>
        <taxon>Burkholderiaceae</taxon>
        <taxon>Pandoraea</taxon>
    </lineage>
</organism>
<dbReference type="GO" id="GO:0016020">
    <property type="term" value="C:membrane"/>
    <property type="evidence" value="ECO:0007669"/>
    <property type="project" value="UniProtKB-SubCell"/>
</dbReference>
<evidence type="ECO:0000256" key="2">
    <source>
        <dbReference type="ARBA" id="ARBA00022692"/>
    </source>
</evidence>
<dbReference type="SUPFAM" id="SSF74653">
    <property type="entry name" value="TolA/TonB C-terminal domain"/>
    <property type="match status" value="1"/>
</dbReference>
<evidence type="ECO:0000256" key="3">
    <source>
        <dbReference type="ARBA" id="ARBA00022989"/>
    </source>
</evidence>
<evidence type="ECO:0000313" key="7">
    <source>
        <dbReference type="EMBL" id="VVE51577.1"/>
    </source>
</evidence>
<dbReference type="Proteomes" id="UP000414233">
    <property type="component" value="Unassembled WGS sequence"/>
</dbReference>
<evidence type="ECO:0000256" key="4">
    <source>
        <dbReference type="ARBA" id="ARBA00023136"/>
    </source>
</evidence>
<evidence type="ECO:0000313" key="8">
    <source>
        <dbReference type="Proteomes" id="UP000414233"/>
    </source>
</evidence>
<keyword evidence="4 6" id="KW-0472">Membrane</keyword>
<keyword evidence="3 6" id="KW-1133">Transmembrane helix</keyword>
<dbReference type="AlphaFoldDB" id="A0A5E4YSX3"/>
<dbReference type="InterPro" id="IPR006260">
    <property type="entry name" value="TonB/TolA_C"/>
</dbReference>
<comment type="subcellular location">
    <subcellularLocation>
        <location evidence="1">Membrane</location>
        <topology evidence="1">Single-pass membrane protein</topology>
    </subcellularLocation>
</comment>
<name>A0A5E4YSX3_9BURK</name>
<proteinExistence type="predicted"/>
<feature type="region of interest" description="Disordered" evidence="5">
    <location>
        <begin position="135"/>
        <end position="155"/>
    </location>
</feature>
<feature type="transmembrane region" description="Helical" evidence="6">
    <location>
        <begin position="21"/>
        <end position="43"/>
    </location>
</feature>
<keyword evidence="2 6" id="KW-0812">Transmembrane</keyword>
<gene>
    <name evidence="7" type="ORF">PTE30175_04625</name>
</gene>
<evidence type="ECO:0000256" key="1">
    <source>
        <dbReference type="ARBA" id="ARBA00004167"/>
    </source>
</evidence>
<protein>
    <submittedName>
        <fullName evidence="7">Periplasmic protein TonB</fullName>
    </submittedName>
</protein>
<evidence type="ECO:0000256" key="5">
    <source>
        <dbReference type="SAM" id="MobiDB-lite"/>
    </source>
</evidence>
<keyword evidence="8" id="KW-1185">Reference proteome</keyword>
<dbReference type="EMBL" id="CABPRZ010000026">
    <property type="protein sequence ID" value="VVE51577.1"/>
    <property type="molecule type" value="Genomic_DNA"/>
</dbReference>
<accession>A0A5E4YSX3</accession>
<dbReference type="Gene3D" id="3.30.1150.10">
    <property type="match status" value="1"/>
</dbReference>
<dbReference type="RefSeq" id="WP_224788934.1">
    <property type="nucleotide sequence ID" value="NZ_CABPRZ010000026.1"/>
</dbReference>